<sequence length="103" mass="11911">MLLSRRHGRRLTAVTSSGTFAVCIRCMRFCETTNVANPRLKGRPQLLKIALLLTRRISFYCKCGENAKVRGDFGRTKCKGEREPFWKVSLRRLNCTPFFELIL</sequence>
<protein>
    <submittedName>
        <fullName evidence="2">Secreted protein</fullName>
    </submittedName>
</protein>
<proteinExistence type="predicted"/>
<organism evidence="1 2">
    <name type="scientific">Trichuris muris</name>
    <name type="common">Mouse whipworm</name>
    <dbReference type="NCBI Taxonomy" id="70415"/>
    <lineage>
        <taxon>Eukaryota</taxon>
        <taxon>Metazoa</taxon>
        <taxon>Ecdysozoa</taxon>
        <taxon>Nematoda</taxon>
        <taxon>Enoplea</taxon>
        <taxon>Dorylaimia</taxon>
        <taxon>Trichinellida</taxon>
        <taxon>Trichuridae</taxon>
        <taxon>Trichuris</taxon>
    </lineage>
</organism>
<evidence type="ECO:0000313" key="2">
    <source>
        <dbReference type="WBParaSite" id="TMUE_3000011670.1"/>
    </source>
</evidence>
<accession>A0A5S6QWP3</accession>
<dbReference type="AlphaFoldDB" id="A0A5S6QWP3"/>
<reference evidence="2" key="1">
    <citation type="submission" date="2019-12" db="UniProtKB">
        <authorList>
            <consortium name="WormBaseParasite"/>
        </authorList>
    </citation>
    <scope>IDENTIFICATION</scope>
</reference>
<keyword evidence="1" id="KW-1185">Reference proteome</keyword>
<name>A0A5S6QWP3_TRIMR</name>
<dbReference type="WBParaSite" id="TMUE_3000011670.1">
    <property type="protein sequence ID" value="TMUE_3000011670.1"/>
    <property type="gene ID" value="WBGene00301369"/>
</dbReference>
<evidence type="ECO:0000313" key="1">
    <source>
        <dbReference type="Proteomes" id="UP000046395"/>
    </source>
</evidence>
<dbReference type="Proteomes" id="UP000046395">
    <property type="component" value="Unassembled WGS sequence"/>
</dbReference>